<comment type="caution">
    <text evidence="3">The sequence shown here is derived from an EMBL/GenBank/DDBJ whole genome shotgun (WGS) entry which is preliminary data.</text>
</comment>
<gene>
    <name evidence="3" type="ORF">NLU13_1553</name>
</gene>
<keyword evidence="4" id="KW-1185">Reference proteome</keyword>
<feature type="compositionally biased region" description="Acidic residues" evidence="2">
    <location>
        <begin position="380"/>
        <end position="408"/>
    </location>
</feature>
<dbReference type="EMBL" id="JAPDFR010000001">
    <property type="protein sequence ID" value="KAK0392055.1"/>
    <property type="molecule type" value="Genomic_DNA"/>
</dbReference>
<organism evidence="3 4">
    <name type="scientific">Sarocladium strictum</name>
    <name type="common">Black bundle disease fungus</name>
    <name type="synonym">Acremonium strictum</name>
    <dbReference type="NCBI Taxonomy" id="5046"/>
    <lineage>
        <taxon>Eukaryota</taxon>
        <taxon>Fungi</taxon>
        <taxon>Dikarya</taxon>
        <taxon>Ascomycota</taxon>
        <taxon>Pezizomycotina</taxon>
        <taxon>Sordariomycetes</taxon>
        <taxon>Hypocreomycetidae</taxon>
        <taxon>Hypocreales</taxon>
        <taxon>Sarocladiaceae</taxon>
        <taxon>Sarocladium</taxon>
    </lineage>
</organism>
<feature type="coiled-coil region" evidence="1">
    <location>
        <begin position="295"/>
        <end position="322"/>
    </location>
</feature>
<dbReference type="AlphaFoldDB" id="A0AA39GR71"/>
<feature type="region of interest" description="Disordered" evidence="2">
    <location>
        <begin position="186"/>
        <end position="216"/>
    </location>
</feature>
<dbReference type="Proteomes" id="UP001175261">
    <property type="component" value="Unassembled WGS sequence"/>
</dbReference>
<reference evidence="3" key="1">
    <citation type="submission" date="2022-10" db="EMBL/GenBank/DDBJ databases">
        <title>Determination and structural analysis of whole genome sequence of Sarocladium strictum F4-1.</title>
        <authorList>
            <person name="Hu L."/>
            <person name="Jiang Y."/>
        </authorList>
    </citation>
    <scope>NUCLEOTIDE SEQUENCE</scope>
    <source>
        <strain evidence="3">F4-1</strain>
    </source>
</reference>
<accession>A0AA39GR71</accession>
<name>A0AA39GR71_SARSR</name>
<evidence type="ECO:0000313" key="3">
    <source>
        <dbReference type="EMBL" id="KAK0392055.1"/>
    </source>
</evidence>
<evidence type="ECO:0000256" key="1">
    <source>
        <dbReference type="SAM" id="Coils"/>
    </source>
</evidence>
<protein>
    <submittedName>
        <fullName evidence="3">Uncharacterized protein</fullName>
    </submittedName>
</protein>
<keyword evidence="1" id="KW-0175">Coiled coil</keyword>
<feature type="region of interest" description="Disordered" evidence="2">
    <location>
        <begin position="364"/>
        <end position="450"/>
    </location>
</feature>
<proteinExistence type="predicted"/>
<evidence type="ECO:0000313" key="4">
    <source>
        <dbReference type="Proteomes" id="UP001175261"/>
    </source>
</evidence>
<feature type="compositionally biased region" description="Acidic residues" evidence="2">
    <location>
        <begin position="432"/>
        <end position="443"/>
    </location>
</feature>
<evidence type="ECO:0000256" key="2">
    <source>
        <dbReference type="SAM" id="MobiDB-lite"/>
    </source>
</evidence>
<sequence>MSALALPQNLLSICTSYHHDCELIGGNLNSPTRSKAMAGHEDIAIQSIEPSVENDLDTFADFLRNRVPVRLIPLADRKVLCHRFNTRLQQAKEQGVAVSDVTIGDDCLPTWPGWNWDPEIESLKTAIQDRLSAVTFSEDLGVLLRQDIIKKGIRKLKQAAQLHIPLDDISFGLDLLPQWSQLKAREPLRASQRTPGEDPASADADSDSDHSCYEWDDSEDLAPRTNIVHDVEVIGGQEHAGLIDMEVYLADPSDLDSLPELELAIDREAYEHHFGTEDAVDVELPYASATHNGYLVSSDDESEQHEAEEEELTQEQELLRLMGLRHGWVDSSMSKRAQAEHVEGLVAARRVEELERAERLAARRRRNAREHEHEQAPYEPDSDISEEGVTTEEEEEEEGGGDGDDEEASHEKDVQRAILTQCLEDTTAAVAESDEDMEDDDHDDVLQIEY</sequence>